<reference evidence="1 2" key="1">
    <citation type="submission" date="2022-04" db="EMBL/GenBank/DDBJ databases">
        <title>Paracoccus sp. YLB-12 draft genome sequence.</title>
        <authorList>
            <person name="Yu L."/>
        </authorList>
    </citation>
    <scope>NUCLEOTIDE SEQUENCE [LARGE SCALE GENOMIC DNA]</scope>
    <source>
        <strain evidence="1 2">YLB-12</strain>
    </source>
</reference>
<accession>A0ABT2KBT1</accession>
<organism evidence="1 2">
    <name type="scientific">Paracoccus maritimus</name>
    <dbReference type="NCBI Taxonomy" id="2933292"/>
    <lineage>
        <taxon>Bacteria</taxon>
        <taxon>Pseudomonadati</taxon>
        <taxon>Pseudomonadota</taxon>
        <taxon>Alphaproteobacteria</taxon>
        <taxon>Rhodobacterales</taxon>
        <taxon>Paracoccaceae</taxon>
        <taxon>Paracoccus</taxon>
    </lineage>
</organism>
<keyword evidence="2" id="KW-1185">Reference proteome</keyword>
<evidence type="ECO:0000313" key="2">
    <source>
        <dbReference type="Proteomes" id="UP001320702"/>
    </source>
</evidence>
<dbReference type="RefSeq" id="WP_260277921.1">
    <property type="nucleotide sequence ID" value="NZ_JANAVZ010000008.1"/>
</dbReference>
<gene>
    <name evidence="1" type="ORF">MU516_14125</name>
</gene>
<name>A0ABT2KBT1_9RHOB</name>
<proteinExistence type="predicted"/>
<evidence type="ECO:0000313" key="1">
    <source>
        <dbReference type="EMBL" id="MCT4334000.1"/>
    </source>
</evidence>
<dbReference type="EMBL" id="JANAVZ010000008">
    <property type="protein sequence ID" value="MCT4334000.1"/>
    <property type="molecule type" value="Genomic_DNA"/>
</dbReference>
<protein>
    <submittedName>
        <fullName evidence="1">HTTM domain-containing protein</fullName>
    </submittedName>
</protein>
<comment type="caution">
    <text evidence="1">The sequence shown here is derived from an EMBL/GenBank/DDBJ whole genome shotgun (WGS) entry which is preliminary data.</text>
</comment>
<sequence>MTGRPCQVFIDPTADLAQDDWALFGTDPWVLPLKIPAWGLRSQTDSGFQTFDPAGTHR</sequence>
<dbReference type="Proteomes" id="UP001320702">
    <property type="component" value="Unassembled WGS sequence"/>
</dbReference>